<name>A0A5C3LZM5_9AGAR</name>
<organism evidence="3 4">
    <name type="scientific">Crucibulum laeve</name>
    <dbReference type="NCBI Taxonomy" id="68775"/>
    <lineage>
        <taxon>Eukaryota</taxon>
        <taxon>Fungi</taxon>
        <taxon>Dikarya</taxon>
        <taxon>Basidiomycota</taxon>
        <taxon>Agaricomycotina</taxon>
        <taxon>Agaricomycetes</taxon>
        <taxon>Agaricomycetidae</taxon>
        <taxon>Agaricales</taxon>
        <taxon>Agaricineae</taxon>
        <taxon>Nidulariaceae</taxon>
        <taxon>Crucibulum</taxon>
    </lineage>
</organism>
<feature type="compositionally biased region" description="Acidic residues" evidence="2">
    <location>
        <begin position="343"/>
        <end position="360"/>
    </location>
</feature>
<feature type="compositionally biased region" description="Low complexity" evidence="2">
    <location>
        <begin position="394"/>
        <end position="407"/>
    </location>
</feature>
<proteinExistence type="predicted"/>
<sequence length="516" mass="57924">MIPFLASTFTPIADVQVQDFSFPLLAVFTVLSAVDIALRVSQRRSGQPLPAAPINAPTKASDPLKNLASRANQVLLDFQELERRLVLEKLQPKHLQILSQRQSKVVKERALTPYSSPVTPGCTSYPPVAYTRVAAKAVRSQQLSTAFTAFCERLLLMNHIWKQEQELKALRRDIRSTQKAKCSNAFKAFCDRLLLTNKVWKMEKEVHGLIEEGESLKRSRVAAVTRAAKKMVLDVQKDRLVEEFVKDLIVEVDQSKQMINTLRADHEREIQEITGEWSRDYRKLVREVERLKLGRDAMLVQQEVSNELEQAMFDRLATLKRKSEALEDELDRYATRSHTTYTDSDDGDDEETLSGGDMDDMTNLSSSTCVSLQERIELRKPTSTRSPSNHHTSVRPQLRPRLSSLRFPLRDSKGRTPAQSPIAITSPTRRVDTGPYAGFSFNPLFFGKAELTSSTTSKDAAQSDAKSSQVLIACKPTPLSCNVPAKPVDSSRSGSAAVDVASIRSLKRSKIEPWRV</sequence>
<protein>
    <submittedName>
        <fullName evidence="3">Uncharacterized protein</fullName>
    </submittedName>
</protein>
<feature type="compositionally biased region" description="Polar residues" evidence="2">
    <location>
        <begin position="381"/>
        <end position="391"/>
    </location>
</feature>
<evidence type="ECO:0000313" key="3">
    <source>
        <dbReference type="EMBL" id="TFK38400.1"/>
    </source>
</evidence>
<dbReference type="OrthoDB" id="3008788at2759"/>
<keyword evidence="1" id="KW-0175">Coiled coil</keyword>
<evidence type="ECO:0000313" key="4">
    <source>
        <dbReference type="Proteomes" id="UP000308652"/>
    </source>
</evidence>
<gene>
    <name evidence="3" type="ORF">BDQ12DRAFT_683611</name>
</gene>
<accession>A0A5C3LZM5</accession>
<reference evidence="3 4" key="1">
    <citation type="journal article" date="2019" name="Nat. Ecol. Evol.">
        <title>Megaphylogeny resolves global patterns of mushroom evolution.</title>
        <authorList>
            <person name="Varga T."/>
            <person name="Krizsan K."/>
            <person name="Foldi C."/>
            <person name="Dima B."/>
            <person name="Sanchez-Garcia M."/>
            <person name="Sanchez-Ramirez S."/>
            <person name="Szollosi G.J."/>
            <person name="Szarkandi J.G."/>
            <person name="Papp V."/>
            <person name="Albert L."/>
            <person name="Andreopoulos W."/>
            <person name="Angelini C."/>
            <person name="Antonin V."/>
            <person name="Barry K.W."/>
            <person name="Bougher N.L."/>
            <person name="Buchanan P."/>
            <person name="Buyck B."/>
            <person name="Bense V."/>
            <person name="Catcheside P."/>
            <person name="Chovatia M."/>
            <person name="Cooper J."/>
            <person name="Damon W."/>
            <person name="Desjardin D."/>
            <person name="Finy P."/>
            <person name="Geml J."/>
            <person name="Haridas S."/>
            <person name="Hughes K."/>
            <person name="Justo A."/>
            <person name="Karasinski D."/>
            <person name="Kautmanova I."/>
            <person name="Kiss B."/>
            <person name="Kocsube S."/>
            <person name="Kotiranta H."/>
            <person name="LaButti K.M."/>
            <person name="Lechner B.E."/>
            <person name="Liimatainen K."/>
            <person name="Lipzen A."/>
            <person name="Lukacs Z."/>
            <person name="Mihaltcheva S."/>
            <person name="Morgado L.N."/>
            <person name="Niskanen T."/>
            <person name="Noordeloos M.E."/>
            <person name="Ohm R.A."/>
            <person name="Ortiz-Santana B."/>
            <person name="Ovrebo C."/>
            <person name="Racz N."/>
            <person name="Riley R."/>
            <person name="Savchenko A."/>
            <person name="Shiryaev A."/>
            <person name="Soop K."/>
            <person name="Spirin V."/>
            <person name="Szebenyi C."/>
            <person name="Tomsovsky M."/>
            <person name="Tulloss R.E."/>
            <person name="Uehling J."/>
            <person name="Grigoriev I.V."/>
            <person name="Vagvolgyi C."/>
            <person name="Papp T."/>
            <person name="Martin F.M."/>
            <person name="Miettinen O."/>
            <person name="Hibbett D.S."/>
            <person name="Nagy L.G."/>
        </authorList>
    </citation>
    <scope>NUCLEOTIDE SEQUENCE [LARGE SCALE GENOMIC DNA]</scope>
    <source>
        <strain evidence="3 4">CBS 166.37</strain>
    </source>
</reference>
<dbReference type="AlphaFoldDB" id="A0A5C3LZM5"/>
<keyword evidence="4" id="KW-1185">Reference proteome</keyword>
<feature type="region of interest" description="Disordered" evidence="2">
    <location>
        <begin position="337"/>
        <end position="364"/>
    </location>
</feature>
<feature type="region of interest" description="Disordered" evidence="2">
    <location>
        <begin position="378"/>
        <end position="421"/>
    </location>
</feature>
<dbReference type="Proteomes" id="UP000308652">
    <property type="component" value="Unassembled WGS sequence"/>
</dbReference>
<feature type="coiled-coil region" evidence="1">
    <location>
        <begin position="309"/>
        <end position="336"/>
    </location>
</feature>
<evidence type="ECO:0000256" key="1">
    <source>
        <dbReference type="SAM" id="Coils"/>
    </source>
</evidence>
<evidence type="ECO:0000256" key="2">
    <source>
        <dbReference type="SAM" id="MobiDB-lite"/>
    </source>
</evidence>
<dbReference type="EMBL" id="ML213603">
    <property type="protein sequence ID" value="TFK38400.1"/>
    <property type="molecule type" value="Genomic_DNA"/>
</dbReference>